<keyword evidence="1" id="KW-0472">Membrane</keyword>
<evidence type="ECO:0000256" key="1">
    <source>
        <dbReference type="SAM" id="Phobius"/>
    </source>
</evidence>
<dbReference type="EMBL" id="MU843016">
    <property type="protein sequence ID" value="KAK2023022.1"/>
    <property type="molecule type" value="Genomic_DNA"/>
</dbReference>
<keyword evidence="1" id="KW-0812">Transmembrane</keyword>
<dbReference type="Proteomes" id="UP001232148">
    <property type="component" value="Unassembled WGS sequence"/>
</dbReference>
<accession>A0AAD9LW99</accession>
<name>A0AAD9LW99_9PEZI</name>
<protein>
    <submittedName>
        <fullName evidence="2">Uncharacterized protein</fullName>
    </submittedName>
</protein>
<gene>
    <name evidence="2" type="ORF">LX32DRAFT_165969</name>
</gene>
<sequence length="120" mass="13904">MEMTLEAIIAIVSLVVGLPSTIFVLWKCSAHRRRASRRTLRRSSASFDSMPHGESSPQHMRYPTFRHWTLVGFEFDMPNQTWHDICHLQPMRGNTPGYSFLNVRDGRESLPIWNQMRSGS</sequence>
<dbReference type="AlphaFoldDB" id="A0AAD9LW99"/>
<organism evidence="2 3">
    <name type="scientific">Colletotrichum zoysiae</name>
    <dbReference type="NCBI Taxonomy" id="1216348"/>
    <lineage>
        <taxon>Eukaryota</taxon>
        <taxon>Fungi</taxon>
        <taxon>Dikarya</taxon>
        <taxon>Ascomycota</taxon>
        <taxon>Pezizomycotina</taxon>
        <taxon>Sordariomycetes</taxon>
        <taxon>Hypocreomycetidae</taxon>
        <taxon>Glomerellales</taxon>
        <taxon>Glomerellaceae</taxon>
        <taxon>Colletotrichum</taxon>
        <taxon>Colletotrichum graminicola species complex</taxon>
    </lineage>
</organism>
<keyword evidence="1" id="KW-1133">Transmembrane helix</keyword>
<evidence type="ECO:0000313" key="2">
    <source>
        <dbReference type="EMBL" id="KAK2023022.1"/>
    </source>
</evidence>
<feature type="transmembrane region" description="Helical" evidence="1">
    <location>
        <begin position="6"/>
        <end position="28"/>
    </location>
</feature>
<proteinExistence type="predicted"/>
<evidence type="ECO:0000313" key="3">
    <source>
        <dbReference type="Proteomes" id="UP001232148"/>
    </source>
</evidence>
<comment type="caution">
    <text evidence="2">The sequence shown here is derived from an EMBL/GenBank/DDBJ whole genome shotgun (WGS) entry which is preliminary data.</text>
</comment>
<keyword evidence="3" id="KW-1185">Reference proteome</keyword>
<reference evidence="2" key="1">
    <citation type="submission" date="2021-06" db="EMBL/GenBank/DDBJ databases">
        <title>Comparative genomics, transcriptomics and evolutionary studies reveal genomic signatures of adaptation to plant cell wall in hemibiotrophic fungi.</title>
        <authorList>
            <consortium name="DOE Joint Genome Institute"/>
            <person name="Baroncelli R."/>
            <person name="Diaz J.F."/>
            <person name="Benocci T."/>
            <person name="Peng M."/>
            <person name="Battaglia E."/>
            <person name="Haridas S."/>
            <person name="Andreopoulos W."/>
            <person name="Labutti K."/>
            <person name="Pangilinan J."/>
            <person name="Floch G.L."/>
            <person name="Makela M.R."/>
            <person name="Henrissat B."/>
            <person name="Grigoriev I.V."/>
            <person name="Crouch J.A."/>
            <person name="De Vries R.P."/>
            <person name="Sukno S.A."/>
            <person name="Thon M.R."/>
        </authorList>
    </citation>
    <scope>NUCLEOTIDE SEQUENCE</scope>
    <source>
        <strain evidence="2">MAFF235873</strain>
    </source>
</reference>